<dbReference type="AlphaFoldDB" id="A0A8H7AUT7"/>
<dbReference type="EMBL" id="JAACFV010000003">
    <property type="protein sequence ID" value="KAF7513934.1"/>
    <property type="molecule type" value="Genomic_DNA"/>
</dbReference>
<name>A0A8H7AUT7_9EURO</name>
<proteinExistence type="predicted"/>
<evidence type="ECO:0000313" key="1">
    <source>
        <dbReference type="EMBL" id="KAF7513934.1"/>
    </source>
</evidence>
<organism evidence="1 2">
    <name type="scientific">Endocarpon pusillum</name>
    <dbReference type="NCBI Taxonomy" id="364733"/>
    <lineage>
        <taxon>Eukaryota</taxon>
        <taxon>Fungi</taxon>
        <taxon>Dikarya</taxon>
        <taxon>Ascomycota</taxon>
        <taxon>Pezizomycotina</taxon>
        <taxon>Eurotiomycetes</taxon>
        <taxon>Chaetothyriomycetidae</taxon>
        <taxon>Verrucariales</taxon>
        <taxon>Verrucariaceae</taxon>
        <taxon>Endocarpon</taxon>
    </lineage>
</organism>
<accession>A0A8H7AUT7</accession>
<comment type="caution">
    <text evidence="1">The sequence shown here is derived from an EMBL/GenBank/DDBJ whole genome shotgun (WGS) entry which is preliminary data.</text>
</comment>
<protein>
    <submittedName>
        <fullName evidence="1">Uncharacterized protein</fullName>
    </submittedName>
</protein>
<keyword evidence="2" id="KW-1185">Reference proteome</keyword>
<dbReference type="Proteomes" id="UP000606974">
    <property type="component" value="Unassembled WGS sequence"/>
</dbReference>
<evidence type="ECO:0000313" key="2">
    <source>
        <dbReference type="Proteomes" id="UP000606974"/>
    </source>
</evidence>
<gene>
    <name evidence="1" type="ORF">GJ744_006548</name>
</gene>
<sequence length="102" mass="11611">MAGEGKPHYQIADVLVSPSRPRQQDSSLVMKARKMGIRVPWYRKKGSAPWINSETLRLRNAVMTAQEAFSRVPSFTEIATEFHKTPSLLVSPYIRVQLKDQV</sequence>
<reference evidence="1" key="1">
    <citation type="submission" date="2020-02" db="EMBL/GenBank/DDBJ databases">
        <authorList>
            <person name="Palmer J.M."/>
        </authorList>
    </citation>
    <scope>NUCLEOTIDE SEQUENCE</scope>
    <source>
        <strain evidence="1">EPUS1.4</strain>
        <tissue evidence="1">Thallus</tissue>
    </source>
</reference>